<evidence type="ECO:0000256" key="3">
    <source>
        <dbReference type="ARBA" id="ARBA00022448"/>
    </source>
</evidence>
<dbReference type="Pfam" id="PF00083">
    <property type="entry name" value="Sugar_tr"/>
    <property type="match status" value="1"/>
</dbReference>
<feature type="domain" description="Major facilitator superfamily (MFS) profile" evidence="15">
    <location>
        <begin position="646"/>
        <end position="1102"/>
    </location>
</feature>
<evidence type="ECO:0000256" key="5">
    <source>
        <dbReference type="ARBA" id="ARBA00022989"/>
    </source>
</evidence>
<dbReference type="PANTHER" id="PTHR48022">
    <property type="entry name" value="PLASTIDIC GLUCOSE TRANSPORTER 4"/>
    <property type="match status" value="1"/>
</dbReference>
<feature type="domain" description="Zn(2)-C6 fungal-type" evidence="14">
    <location>
        <begin position="40"/>
        <end position="70"/>
    </location>
</feature>
<dbReference type="SUPFAM" id="SSF103473">
    <property type="entry name" value="MFS general substrate transporter"/>
    <property type="match status" value="1"/>
</dbReference>
<evidence type="ECO:0000259" key="15">
    <source>
        <dbReference type="PROSITE" id="PS50850"/>
    </source>
</evidence>
<keyword evidence="8 13" id="KW-0472">Membrane</keyword>
<dbReference type="InterPro" id="IPR036864">
    <property type="entry name" value="Zn2-C6_fun-type_DNA-bd_sf"/>
</dbReference>
<feature type="compositionally biased region" description="Polar residues" evidence="12">
    <location>
        <begin position="593"/>
        <end position="602"/>
    </location>
</feature>
<name>A0AAN5YLQ2_ASPLE</name>
<dbReference type="AlphaFoldDB" id="A0AAN5YLQ2"/>
<evidence type="ECO:0000313" key="16">
    <source>
        <dbReference type="EMBL" id="KAF4203765.1"/>
    </source>
</evidence>
<dbReference type="InterPro" id="IPR020846">
    <property type="entry name" value="MFS_dom"/>
</dbReference>
<dbReference type="InterPro" id="IPR005828">
    <property type="entry name" value="MFS_sugar_transport-like"/>
</dbReference>
<comment type="subcellular location">
    <subcellularLocation>
        <location evidence="1">Membrane</location>
        <topology evidence="1">Multi-pass membrane protein</topology>
    </subcellularLocation>
</comment>
<dbReference type="PROSITE" id="PS00217">
    <property type="entry name" value="SUGAR_TRANSPORT_2"/>
    <property type="match status" value="1"/>
</dbReference>
<dbReference type="InterPro" id="IPR050360">
    <property type="entry name" value="MFS_Sugar_Transporters"/>
</dbReference>
<evidence type="ECO:0000256" key="4">
    <source>
        <dbReference type="ARBA" id="ARBA00022692"/>
    </source>
</evidence>
<dbReference type="PANTHER" id="PTHR48022:SF17">
    <property type="entry name" value="HEXOSE TRANSPORTER"/>
    <property type="match status" value="1"/>
</dbReference>
<keyword evidence="9" id="KW-0804">Transcription</keyword>
<protein>
    <recommendedName>
        <fullName evidence="18">Glucose transporter rco-3</fullName>
    </recommendedName>
</protein>
<dbReference type="GO" id="GO:0005351">
    <property type="term" value="F:carbohydrate:proton symporter activity"/>
    <property type="evidence" value="ECO:0007669"/>
    <property type="project" value="TreeGrafter"/>
</dbReference>
<gene>
    <name evidence="16" type="ORF">CNMCM8927_008346</name>
</gene>
<comment type="similarity">
    <text evidence="2">Belongs to the major facilitator superfamily. Sugar transporter (TC 2.A.1.1) family.</text>
</comment>
<dbReference type="CDD" id="cd00067">
    <property type="entry name" value="GAL4"/>
    <property type="match status" value="1"/>
</dbReference>
<dbReference type="CDD" id="cd12148">
    <property type="entry name" value="fungal_TF_MHR"/>
    <property type="match status" value="1"/>
</dbReference>
<dbReference type="GO" id="GO:0005886">
    <property type="term" value="C:plasma membrane"/>
    <property type="evidence" value="ECO:0007669"/>
    <property type="project" value="UniProtKB-ARBA"/>
</dbReference>
<evidence type="ECO:0000256" key="6">
    <source>
        <dbReference type="ARBA" id="ARBA00023015"/>
    </source>
</evidence>
<dbReference type="PROSITE" id="PS00463">
    <property type="entry name" value="ZN2_CY6_FUNGAL_1"/>
    <property type="match status" value="1"/>
</dbReference>
<dbReference type="Gene3D" id="1.20.1250.20">
    <property type="entry name" value="MFS general substrate transporter like domains"/>
    <property type="match status" value="1"/>
</dbReference>
<dbReference type="InterPro" id="IPR036259">
    <property type="entry name" value="MFS_trans_sf"/>
</dbReference>
<evidence type="ECO:0008006" key="18">
    <source>
        <dbReference type="Google" id="ProtNLM"/>
    </source>
</evidence>
<evidence type="ECO:0000256" key="9">
    <source>
        <dbReference type="ARBA" id="ARBA00023163"/>
    </source>
</evidence>
<evidence type="ECO:0000256" key="2">
    <source>
        <dbReference type="ARBA" id="ARBA00010992"/>
    </source>
</evidence>
<dbReference type="InterPro" id="IPR001138">
    <property type="entry name" value="Zn2Cys6_DnaBD"/>
</dbReference>
<keyword evidence="5 13" id="KW-1133">Transmembrane helix</keyword>
<feature type="transmembrane region" description="Helical" evidence="13">
    <location>
        <begin position="814"/>
        <end position="835"/>
    </location>
</feature>
<proteinExistence type="inferred from homology"/>
<keyword evidence="11" id="KW-0539">Nucleus</keyword>
<evidence type="ECO:0000313" key="17">
    <source>
        <dbReference type="Proteomes" id="UP000649114"/>
    </source>
</evidence>
<feature type="transmembrane region" description="Helical" evidence="13">
    <location>
        <begin position="1007"/>
        <end position="1031"/>
    </location>
</feature>
<keyword evidence="10" id="KW-0325">Glycoprotein</keyword>
<dbReference type="EMBL" id="JAAAPU010000072">
    <property type="protein sequence ID" value="KAF4203765.1"/>
    <property type="molecule type" value="Genomic_DNA"/>
</dbReference>
<dbReference type="Pfam" id="PF00172">
    <property type="entry name" value="Zn_clus"/>
    <property type="match status" value="1"/>
</dbReference>
<dbReference type="CDD" id="cd17356">
    <property type="entry name" value="MFS_HXT"/>
    <property type="match status" value="1"/>
</dbReference>
<feature type="transmembrane region" description="Helical" evidence="13">
    <location>
        <begin position="1052"/>
        <end position="1068"/>
    </location>
</feature>
<reference evidence="16" key="2">
    <citation type="submission" date="2020-04" db="EMBL/GenBank/DDBJ databases">
        <authorList>
            <person name="Santos R.A.C."/>
            <person name="Steenwyk J.L."/>
            <person name="Rivero-Menendez O."/>
            <person name="Mead M.E."/>
            <person name="Silva L.P."/>
            <person name="Bastos R.W."/>
            <person name="Alastruey-Izquierdo A."/>
            <person name="Goldman G.H."/>
            <person name="Rokas A."/>
        </authorList>
    </citation>
    <scope>NUCLEOTIDE SEQUENCE</scope>
    <source>
        <strain evidence="16">CNM-CM8927</strain>
    </source>
</reference>
<evidence type="ECO:0000256" key="13">
    <source>
        <dbReference type="SAM" id="Phobius"/>
    </source>
</evidence>
<dbReference type="InterPro" id="IPR005829">
    <property type="entry name" value="Sugar_transporter_CS"/>
</dbReference>
<feature type="transmembrane region" description="Helical" evidence="13">
    <location>
        <begin position="749"/>
        <end position="770"/>
    </location>
</feature>
<reference evidence="16" key="1">
    <citation type="journal article" date="2020" name="bioRxiv">
        <title>Genomic and phenotypic heterogeneity of clinical isolates of the human pathogens Aspergillus fumigatus, Aspergillus lentulus and Aspergillus fumigatiaffinis.</title>
        <authorList>
            <person name="dos Santos R.A.C."/>
            <person name="Steenwyk J.L."/>
            <person name="Rivero-Menendez O."/>
            <person name="Mead M.E."/>
            <person name="Silva L.P."/>
            <person name="Bastos R.W."/>
            <person name="Alastruey-Izquierdo A."/>
            <person name="Goldman G.H."/>
            <person name="Rokas A."/>
        </authorList>
    </citation>
    <scope>NUCLEOTIDE SEQUENCE</scope>
    <source>
        <strain evidence="16">CNM-CM8927</strain>
    </source>
</reference>
<feature type="transmembrane region" description="Helical" evidence="13">
    <location>
        <begin position="782"/>
        <end position="802"/>
    </location>
</feature>
<evidence type="ECO:0000256" key="12">
    <source>
        <dbReference type="SAM" id="MobiDB-lite"/>
    </source>
</evidence>
<evidence type="ECO:0000256" key="7">
    <source>
        <dbReference type="ARBA" id="ARBA00023125"/>
    </source>
</evidence>
<feature type="region of interest" description="Disordered" evidence="12">
    <location>
        <begin position="582"/>
        <end position="602"/>
    </location>
</feature>
<keyword evidence="7" id="KW-0238">DNA-binding</keyword>
<accession>A0AAN5YLQ2</accession>
<dbReference type="Proteomes" id="UP000649114">
    <property type="component" value="Unassembled WGS sequence"/>
</dbReference>
<dbReference type="GO" id="GO:0005536">
    <property type="term" value="F:D-glucose binding"/>
    <property type="evidence" value="ECO:0007669"/>
    <property type="project" value="UniProtKB-ARBA"/>
</dbReference>
<dbReference type="SMART" id="SM00066">
    <property type="entry name" value="GAL4"/>
    <property type="match status" value="1"/>
</dbReference>
<feature type="transmembrane region" description="Helical" evidence="13">
    <location>
        <begin position="724"/>
        <end position="743"/>
    </location>
</feature>
<keyword evidence="3" id="KW-0813">Transport</keyword>
<feature type="transmembrane region" description="Helical" evidence="13">
    <location>
        <begin position="965"/>
        <end position="987"/>
    </location>
</feature>
<evidence type="ECO:0000256" key="1">
    <source>
        <dbReference type="ARBA" id="ARBA00004141"/>
    </source>
</evidence>
<dbReference type="PROSITE" id="PS50850">
    <property type="entry name" value="MFS"/>
    <property type="match status" value="1"/>
</dbReference>
<evidence type="ECO:0000256" key="11">
    <source>
        <dbReference type="ARBA" id="ARBA00023242"/>
    </source>
</evidence>
<dbReference type="Gene3D" id="4.10.240.10">
    <property type="entry name" value="Zn(2)-C6 fungal-type DNA-binding domain"/>
    <property type="match status" value="1"/>
</dbReference>
<feature type="transmembrane region" description="Helical" evidence="13">
    <location>
        <begin position="902"/>
        <end position="925"/>
    </location>
</feature>
<dbReference type="GO" id="GO:0008270">
    <property type="term" value="F:zinc ion binding"/>
    <property type="evidence" value="ECO:0007669"/>
    <property type="project" value="InterPro"/>
</dbReference>
<dbReference type="InterPro" id="IPR003663">
    <property type="entry name" value="Sugar/inositol_transpt"/>
</dbReference>
<organism evidence="16 17">
    <name type="scientific">Aspergillus lentulus</name>
    <dbReference type="NCBI Taxonomy" id="293939"/>
    <lineage>
        <taxon>Eukaryota</taxon>
        <taxon>Fungi</taxon>
        <taxon>Dikarya</taxon>
        <taxon>Ascomycota</taxon>
        <taxon>Pezizomycotina</taxon>
        <taxon>Eurotiomycetes</taxon>
        <taxon>Eurotiomycetidae</taxon>
        <taxon>Eurotiales</taxon>
        <taxon>Aspergillaceae</taxon>
        <taxon>Aspergillus</taxon>
        <taxon>Aspergillus subgen. Fumigati</taxon>
    </lineage>
</organism>
<dbReference type="PRINTS" id="PR00171">
    <property type="entry name" value="SUGRTRNSPORT"/>
</dbReference>
<feature type="transmembrane region" description="Helical" evidence="13">
    <location>
        <begin position="640"/>
        <end position="659"/>
    </location>
</feature>
<evidence type="ECO:0000259" key="14">
    <source>
        <dbReference type="PROSITE" id="PS50048"/>
    </source>
</evidence>
<feature type="transmembrane region" description="Helical" evidence="13">
    <location>
        <begin position="1080"/>
        <end position="1098"/>
    </location>
</feature>
<sequence>MSIPWPAKCAETVLFEAWTTTMTSHSVFSSEPRRRRSALACDTCRGRRTKCDGKRPKCSFCFERGKDCFYHEGQDLPPSPAELSRLWEQLDHITAVAQGRTSRNSPSHYPRQGSSSPTTHGKSSKFPFMILQSEAFMNLVGVEVSLPVRLEEIERGRHTLPAQTRGTDLVMADLEKASVHLHAFREHIQTWYPILQTDHTENFIEASRSCFATSITSCASLLALAIGCVVGRESVAGTRQVGSESVYLKAATDMLPCVFEDSSPASAQCLLLFAIYHLCYAQPCQAHDFVAMASYKLQNYILNELGTENDTTAKALLLDLANSGIWSMAPFVSPPTIQTTSLPSSDLSYFVAEIAMRRMLQRCTWATSTAADGAHIYAPIVAAELERQLDEWLQLLPSHLSFGRASPTVGPRPQGNAGNNAHSAQVAFLRAQYFAFKASIYWPAVYEALTTGEPNGELVRHSHHFFTSYAEFVPCAAAAAAVCRPNLWTLCTSVFTISMAALVGLMDPCFAGFMSRDVANSLDLAVQVFDGVIQVSSPSLAEMGVILKERIQLYHSSPDSEQRIHLSTRYFCGSFCARLGSGPQGRGDHRGETPTSPLSWQQPEYMPYAKRPNGDIGMETGFASTMGVLFEKPPGTEGKAWPAILISGFVAFGGILFGYDTGTISGILAMPYWAETFSTGYRDSTGQLNVTSSQSSAIVSILSAGTFFGALGAAPMGDLIGRRWGIIASNGVFVLGVILQTIATSIPPFLAGRFFAGLGVGLISALVPLYQSETAPKWVRGFIVGSYQFAITIGLLLASVVNNATHDRTDSGSYRIPIAVQFAWSIILVAGMLILPETPRYLIKRDNTKAAARSLSKLRRLPEDHEAVCQELAEIQANHQYEVSLGQSGYIDCFRGNLLKRLVTGCLLQALQQLSGINFIIYYGTQFFKNSGIRNEFVITLVINCVNVGSTIPGLYAIDKWGRRPVLLTGAIGMAVSQLIVAVLGTTTTGQNGQGNIIVHDAAAQKAAIAFICIYIFFFAASWGPIAWVVTGEIFPLKTRAKSLSMTTATNWLLNWALSFSTPYLVNYGPGNANLQSKIFFIWFACCFLCIGFVYFMIYETKGLTLEEVDELYNEIGSARESVGWKPRVTFMEMRAKEAGLVGAEDKGGIAGEHREVEGA</sequence>
<dbReference type="PROSITE" id="PS00216">
    <property type="entry name" value="SUGAR_TRANSPORT_1"/>
    <property type="match status" value="1"/>
</dbReference>
<evidence type="ECO:0000256" key="10">
    <source>
        <dbReference type="ARBA" id="ARBA00023180"/>
    </source>
</evidence>
<dbReference type="FunFam" id="1.20.1250.20:FF:000115">
    <property type="entry name" value="High-affinity glucose transporter"/>
    <property type="match status" value="1"/>
</dbReference>
<evidence type="ECO:0000256" key="8">
    <source>
        <dbReference type="ARBA" id="ARBA00023136"/>
    </source>
</evidence>
<keyword evidence="6" id="KW-0805">Transcription regulation</keyword>
<dbReference type="SUPFAM" id="SSF57701">
    <property type="entry name" value="Zn2/Cys6 DNA-binding domain"/>
    <property type="match status" value="1"/>
</dbReference>
<dbReference type="GO" id="GO:0000981">
    <property type="term" value="F:DNA-binding transcription factor activity, RNA polymerase II-specific"/>
    <property type="evidence" value="ECO:0007669"/>
    <property type="project" value="InterPro"/>
</dbReference>
<feature type="transmembrane region" description="Helical" evidence="13">
    <location>
        <begin position="937"/>
        <end position="958"/>
    </location>
</feature>
<dbReference type="GO" id="GO:0010255">
    <property type="term" value="P:glucose mediated signaling pathway"/>
    <property type="evidence" value="ECO:0007669"/>
    <property type="project" value="UniProtKB-ARBA"/>
</dbReference>
<dbReference type="GO" id="GO:0003677">
    <property type="term" value="F:DNA binding"/>
    <property type="evidence" value="ECO:0007669"/>
    <property type="project" value="UniProtKB-KW"/>
</dbReference>
<keyword evidence="4 13" id="KW-0812">Transmembrane</keyword>
<feature type="compositionally biased region" description="Polar residues" evidence="12">
    <location>
        <begin position="99"/>
        <end position="121"/>
    </location>
</feature>
<dbReference type="PROSITE" id="PS50048">
    <property type="entry name" value="ZN2_CY6_FUNGAL_2"/>
    <property type="match status" value="1"/>
</dbReference>
<dbReference type="NCBIfam" id="TIGR00879">
    <property type="entry name" value="SP"/>
    <property type="match status" value="1"/>
</dbReference>
<feature type="region of interest" description="Disordered" evidence="12">
    <location>
        <begin position="98"/>
        <end position="121"/>
    </location>
</feature>
<comment type="caution">
    <text evidence="16">The sequence shown here is derived from an EMBL/GenBank/DDBJ whole genome shotgun (WGS) entry which is preliminary data.</text>
</comment>